<dbReference type="KEGG" id="api:103309892"/>
<evidence type="ECO:0000313" key="8">
    <source>
        <dbReference type="EnsemblMetazoa" id="XP_008184786.1"/>
    </source>
</evidence>
<evidence type="ECO:0000256" key="2">
    <source>
        <dbReference type="ARBA" id="ARBA00022723"/>
    </source>
</evidence>
<evidence type="ECO:0000256" key="4">
    <source>
        <dbReference type="ARBA" id="ARBA00022833"/>
    </source>
</evidence>
<dbReference type="PANTHER" id="PTHR23080:SF133">
    <property type="entry name" value="SI:CH211-262I1.5-RELATED"/>
    <property type="match status" value="1"/>
</dbReference>
<keyword evidence="2" id="KW-0479">Metal-binding</keyword>
<dbReference type="EnsemblMetazoa" id="XM_008186564.1">
    <property type="protein sequence ID" value="XP_008184786.1"/>
    <property type="gene ID" value="LOC103309892"/>
</dbReference>
<dbReference type="Pfam" id="PF13613">
    <property type="entry name" value="HTH_Tnp_4"/>
    <property type="match status" value="1"/>
</dbReference>
<dbReference type="GO" id="GO:0003677">
    <property type="term" value="F:DNA binding"/>
    <property type="evidence" value="ECO:0007669"/>
    <property type="project" value="UniProtKB-UniRule"/>
</dbReference>
<proteinExistence type="predicted"/>
<dbReference type="InterPro" id="IPR006612">
    <property type="entry name" value="THAP_Znf"/>
</dbReference>
<keyword evidence="4" id="KW-0862">Zinc</keyword>
<sequence length="330" mass="37548">MVQCWVPLCSHISNRETCKFFRFPANYVECKVLAKSVRRADTYPTKNNKICSCHFKDGLRENGPTQFEWNKNSSFSFTSPEKYTKRKKVDGASCSQENESSIIIENSTTTETYVLTPTNSKSDEVEKYFLHKEIEELKKEKLFLKNNPFGYHSIESDNKLFEFYCGINQILMTLIKLRLNLAYPDLAFRFKTSETTYLHRIRTKIACQNVSIIFKIVETLDCTEISCDIPKSLLDQKLTYSSYKNKNTLKGLIGVAPNGVITYASKLYPGSTSDKKIVGHCGVLNILEPGDLVLADKGFLISDLMPPETSLNIPPFLMSPQFTPSEVLKT</sequence>
<protein>
    <recommendedName>
        <fullName evidence="7">THAP-type domain-containing protein</fullName>
    </recommendedName>
</protein>
<accession>A0A8R2F9F3</accession>
<dbReference type="GO" id="GO:0008270">
    <property type="term" value="F:zinc ion binding"/>
    <property type="evidence" value="ECO:0007669"/>
    <property type="project" value="UniProtKB-KW"/>
</dbReference>
<dbReference type="Pfam" id="PF05485">
    <property type="entry name" value="THAP"/>
    <property type="match status" value="1"/>
</dbReference>
<evidence type="ECO:0000313" key="9">
    <source>
        <dbReference type="Proteomes" id="UP000007819"/>
    </source>
</evidence>
<dbReference type="InterPro" id="IPR027805">
    <property type="entry name" value="Transposase_HTH_dom"/>
</dbReference>
<keyword evidence="5 6" id="KW-0238">DNA-binding</keyword>
<evidence type="ECO:0000256" key="5">
    <source>
        <dbReference type="ARBA" id="ARBA00023125"/>
    </source>
</evidence>
<comment type="cofactor">
    <cofactor evidence="1">
        <name>a divalent metal cation</name>
        <dbReference type="ChEBI" id="CHEBI:60240"/>
    </cofactor>
</comment>
<reference evidence="9" key="1">
    <citation type="submission" date="2010-06" db="EMBL/GenBank/DDBJ databases">
        <authorList>
            <person name="Jiang H."/>
            <person name="Abraham K."/>
            <person name="Ali S."/>
            <person name="Alsbrooks S.L."/>
            <person name="Anim B.N."/>
            <person name="Anosike U.S."/>
            <person name="Attaway T."/>
            <person name="Bandaranaike D.P."/>
            <person name="Battles P.K."/>
            <person name="Bell S.N."/>
            <person name="Bell A.V."/>
            <person name="Beltran B."/>
            <person name="Bickham C."/>
            <person name="Bustamante Y."/>
            <person name="Caleb T."/>
            <person name="Canada A."/>
            <person name="Cardenas V."/>
            <person name="Carter K."/>
            <person name="Chacko J."/>
            <person name="Chandrabose M.N."/>
            <person name="Chavez D."/>
            <person name="Chavez A."/>
            <person name="Chen L."/>
            <person name="Chu H.-S."/>
            <person name="Claassen K.J."/>
            <person name="Cockrell R."/>
            <person name="Collins M."/>
            <person name="Cooper J.A."/>
            <person name="Cree A."/>
            <person name="Curry S.M."/>
            <person name="Da Y."/>
            <person name="Dao M.D."/>
            <person name="Das B."/>
            <person name="Davila M.-L."/>
            <person name="Davy-Carroll L."/>
            <person name="Denson S."/>
            <person name="Dinh H."/>
            <person name="Ebong V.E."/>
            <person name="Edwards J.R."/>
            <person name="Egan A."/>
            <person name="El-Daye J."/>
            <person name="Escobedo L."/>
            <person name="Fernandez S."/>
            <person name="Fernando P.R."/>
            <person name="Flagg N."/>
            <person name="Forbes L.D."/>
            <person name="Fowler R.G."/>
            <person name="Fu Q."/>
            <person name="Gabisi R.A."/>
            <person name="Ganer J."/>
            <person name="Garbino Pronczuk A."/>
            <person name="Garcia R.M."/>
            <person name="Garner T."/>
            <person name="Garrett T.E."/>
            <person name="Gonzalez D.A."/>
            <person name="Hamid H."/>
            <person name="Hawkins E.S."/>
            <person name="Hirani K."/>
            <person name="Hogues M.E."/>
            <person name="Hollins B."/>
            <person name="Hsiao C.-H."/>
            <person name="Jabil R."/>
            <person name="James M.L."/>
            <person name="Jhangiani S.N."/>
            <person name="Johnson B."/>
            <person name="Johnson Q."/>
            <person name="Joshi V."/>
            <person name="Kalu J.B."/>
            <person name="Kam C."/>
            <person name="Kashfia A."/>
            <person name="Keebler J."/>
            <person name="Kisamo H."/>
            <person name="Kovar C.L."/>
            <person name="Lago L.A."/>
            <person name="Lai C.-Y."/>
            <person name="Laidlaw J."/>
            <person name="Lara F."/>
            <person name="Le T.-K."/>
            <person name="Lee S.L."/>
            <person name="Legall F.H."/>
            <person name="Lemon S.J."/>
            <person name="Lewis L.R."/>
            <person name="Li B."/>
            <person name="Liu Y."/>
            <person name="Liu Y.-S."/>
            <person name="Lopez J."/>
            <person name="Lozado R.J."/>
            <person name="Lu J."/>
            <person name="Madu R.C."/>
            <person name="Maheshwari M."/>
            <person name="Maheshwari R."/>
            <person name="Malloy K."/>
            <person name="Martinez E."/>
            <person name="Mathew T."/>
            <person name="Mercado I.C."/>
            <person name="Mercado C."/>
            <person name="Meyer B."/>
            <person name="Montgomery K."/>
            <person name="Morgan M.B."/>
            <person name="Munidasa M."/>
            <person name="Nazareth L.V."/>
            <person name="Nelson J."/>
            <person name="Ng B.M."/>
            <person name="Nguyen N.B."/>
            <person name="Nguyen P.Q."/>
            <person name="Nguyen T."/>
            <person name="Obregon M."/>
            <person name="Okwuonu G.O."/>
            <person name="Onwere C.G."/>
            <person name="Orozco G."/>
            <person name="Parra A."/>
            <person name="Patel S."/>
            <person name="Patil S."/>
            <person name="Perez A."/>
            <person name="Perez Y."/>
            <person name="Pham C."/>
            <person name="Primus E.L."/>
            <person name="Pu L.-L."/>
            <person name="Puazo M."/>
            <person name="Qin X."/>
            <person name="Quiroz J.B."/>
            <person name="Reese J."/>
            <person name="Richards S."/>
            <person name="Rives C.M."/>
            <person name="Robberts R."/>
            <person name="Ruiz S.J."/>
            <person name="Ruiz M.J."/>
            <person name="Santibanez J."/>
            <person name="Schneider B.W."/>
            <person name="Sisson I."/>
            <person name="Smith M."/>
            <person name="Sodergren E."/>
            <person name="Song X.-Z."/>
            <person name="Song B.B."/>
            <person name="Summersgill H."/>
            <person name="Thelus R."/>
            <person name="Thornton R.D."/>
            <person name="Trejos Z.Y."/>
            <person name="Usmani K."/>
            <person name="Vattathil S."/>
            <person name="Villasana D."/>
            <person name="Walker D.L."/>
            <person name="Wang S."/>
            <person name="Wang K."/>
            <person name="White C.S."/>
            <person name="Williams A.C."/>
            <person name="Williamson J."/>
            <person name="Wilson K."/>
            <person name="Woghiren I.O."/>
            <person name="Woodworth J.R."/>
            <person name="Worley K.C."/>
            <person name="Wright R.A."/>
            <person name="Wu W."/>
            <person name="Young L."/>
            <person name="Zhang L."/>
            <person name="Zhang J."/>
            <person name="Zhu Y."/>
            <person name="Muzny D.M."/>
            <person name="Weinstock G."/>
            <person name="Gibbs R.A."/>
        </authorList>
    </citation>
    <scope>NUCLEOTIDE SEQUENCE [LARGE SCALE GENOMIC DNA]</scope>
    <source>
        <strain evidence="9">LSR1</strain>
    </source>
</reference>
<keyword evidence="3 6" id="KW-0863">Zinc-finger</keyword>
<evidence type="ECO:0000259" key="7">
    <source>
        <dbReference type="PROSITE" id="PS50950"/>
    </source>
</evidence>
<dbReference type="RefSeq" id="XP_008184786.1">
    <property type="nucleotide sequence ID" value="XM_008186564.1"/>
</dbReference>
<dbReference type="PROSITE" id="PS50950">
    <property type="entry name" value="ZF_THAP"/>
    <property type="match status" value="1"/>
</dbReference>
<evidence type="ECO:0000256" key="3">
    <source>
        <dbReference type="ARBA" id="ARBA00022771"/>
    </source>
</evidence>
<dbReference type="AlphaFoldDB" id="A0A8R2F9F3"/>
<name>A0A8R2F9F3_ACYPI</name>
<dbReference type="OrthoDB" id="6582105at2759"/>
<dbReference type="PANTHER" id="PTHR23080">
    <property type="entry name" value="THAP DOMAIN PROTEIN"/>
    <property type="match status" value="1"/>
</dbReference>
<dbReference type="Proteomes" id="UP000007819">
    <property type="component" value="Chromosome A2"/>
</dbReference>
<dbReference type="SUPFAM" id="SSF57716">
    <property type="entry name" value="Glucocorticoid receptor-like (DNA-binding domain)"/>
    <property type="match status" value="1"/>
</dbReference>
<evidence type="ECO:0000256" key="1">
    <source>
        <dbReference type="ARBA" id="ARBA00001968"/>
    </source>
</evidence>
<organism evidence="8 9">
    <name type="scientific">Acyrthosiphon pisum</name>
    <name type="common">Pea aphid</name>
    <dbReference type="NCBI Taxonomy" id="7029"/>
    <lineage>
        <taxon>Eukaryota</taxon>
        <taxon>Metazoa</taxon>
        <taxon>Ecdysozoa</taxon>
        <taxon>Arthropoda</taxon>
        <taxon>Hexapoda</taxon>
        <taxon>Insecta</taxon>
        <taxon>Pterygota</taxon>
        <taxon>Neoptera</taxon>
        <taxon>Paraneoptera</taxon>
        <taxon>Hemiptera</taxon>
        <taxon>Sternorrhyncha</taxon>
        <taxon>Aphidomorpha</taxon>
        <taxon>Aphidoidea</taxon>
        <taxon>Aphididae</taxon>
        <taxon>Macrosiphini</taxon>
        <taxon>Acyrthosiphon</taxon>
    </lineage>
</organism>
<dbReference type="InterPro" id="IPR027806">
    <property type="entry name" value="HARBI1_dom"/>
</dbReference>
<dbReference type="GeneID" id="103309892"/>
<dbReference type="Pfam" id="PF13359">
    <property type="entry name" value="DDE_Tnp_4"/>
    <property type="match status" value="1"/>
</dbReference>
<feature type="domain" description="THAP-type" evidence="7">
    <location>
        <begin position="1"/>
        <end position="83"/>
    </location>
</feature>
<evidence type="ECO:0000256" key="6">
    <source>
        <dbReference type="PROSITE-ProRule" id="PRU00309"/>
    </source>
</evidence>
<reference evidence="8" key="2">
    <citation type="submission" date="2022-06" db="UniProtKB">
        <authorList>
            <consortium name="EnsemblMetazoa"/>
        </authorList>
    </citation>
    <scope>IDENTIFICATION</scope>
</reference>
<keyword evidence="9" id="KW-1185">Reference proteome</keyword>